<dbReference type="GO" id="GO:0005737">
    <property type="term" value="C:cytoplasm"/>
    <property type="evidence" value="ECO:0007669"/>
    <property type="project" value="TreeGrafter"/>
</dbReference>
<dbReference type="Gene3D" id="3.50.50.60">
    <property type="entry name" value="FAD/NAD(P)-binding domain"/>
    <property type="match status" value="1"/>
</dbReference>
<keyword evidence="1" id="KW-0560">Oxidoreductase</keyword>
<dbReference type="InterPro" id="IPR036188">
    <property type="entry name" value="FAD/NAD-bd_sf"/>
</dbReference>
<dbReference type="PANTHER" id="PTHR13847:SF287">
    <property type="entry name" value="FAD-DEPENDENT OXIDOREDUCTASE DOMAIN-CONTAINING PROTEIN 1"/>
    <property type="match status" value="1"/>
</dbReference>
<sequence>MRKYRDDVLIIGGGIQGCAIAMYLARAGRQVTLIEKHVAGRHASSVNAGGLRQLMRDIREYPLSLRAMEIWQNFHELVGDAAAEASEIRLGASQIALAMEQDELTWAYARLEDMKRHGIATEEFVDKDELRRLLPGLTDSVLGGLISRGDGHANPANASMAFRRAAEAAGATILERCDLQELSVEADGSWSAHTSVGRIQAEQVINCTGAWGAQLAARLGEDLPLSVVAYSMMVTVRVQPFVTPVVLGIDQPLSFKQSAVGSLVIGGGILGKPCLDQGTSFTVMDRMASSASSVISAFPVLAGIPVVRTWTGLEAITPDGIPIIGPSAKHAGLWHVFGFCGHGFQLAPAVGETVAQSLISGRVDQRLSPFAVDRFVTPTAVRNGGIAP</sequence>
<evidence type="ECO:0000313" key="3">
    <source>
        <dbReference type="EMBL" id="NWC35834.1"/>
    </source>
</evidence>
<protein>
    <submittedName>
        <fullName evidence="3">FAD-binding oxidoreductase</fullName>
    </submittedName>
</protein>
<dbReference type="RefSeq" id="WP_177063100.1">
    <property type="nucleotide sequence ID" value="NZ_JACAPS010000055.1"/>
</dbReference>
<dbReference type="Proteomes" id="UP000520592">
    <property type="component" value="Unassembled WGS sequence"/>
</dbReference>
<dbReference type="Pfam" id="PF01266">
    <property type="entry name" value="DAO"/>
    <property type="match status" value="1"/>
</dbReference>
<gene>
    <name evidence="3" type="ORF">HX876_26030</name>
</gene>
<dbReference type="Gene3D" id="3.30.9.10">
    <property type="entry name" value="D-Amino Acid Oxidase, subunit A, domain 2"/>
    <property type="match status" value="1"/>
</dbReference>
<evidence type="ECO:0000313" key="4">
    <source>
        <dbReference type="Proteomes" id="UP000520592"/>
    </source>
</evidence>
<comment type="caution">
    <text evidence="3">The sequence shown here is derived from an EMBL/GenBank/DDBJ whole genome shotgun (WGS) entry which is preliminary data.</text>
</comment>
<evidence type="ECO:0000256" key="1">
    <source>
        <dbReference type="ARBA" id="ARBA00023002"/>
    </source>
</evidence>
<accession>A0A7Y7YH97</accession>
<dbReference type="EMBL" id="JACAQD010000035">
    <property type="protein sequence ID" value="NWC35834.1"/>
    <property type="molecule type" value="Genomic_DNA"/>
</dbReference>
<organism evidence="3 4">
    <name type="scientific">Pseudomonas gingeri</name>
    <dbReference type="NCBI Taxonomy" id="117681"/>
    <lineage>
        <taxon>Bacteria</taxon>
        <taxon>Pseudomonadati</taxon>
        <taxon>Pseudomonadota</taxon>
        <taxon>Gammaproteobacteria</taxon>
        <taxon>Pseudomonadales</taxon>
        <taxon>Pseudomonadaceae</taxon>
        <taxon>Pseudomonas</taxon>
    </lineage>
</organism>
<evidence type="ECO:0000259" key="2">
    <source>
        <dbReference type="Pfam" id="PF01266"/>
    </source>
</evidence>
<proteinExistence type="predicted"/>
<dbReference type="GO" id="GO:0016491">
    <property type="term" value="F:oxidoreductase activity"/>
    <property type="evidence" value="ECO:0007669"/>
    <property type="project" value="UniProtKB-KW"/>
</dbReference>
<dbReference type="PANTHER" id="PTHR13847">
    <property type="entry name" value="SARCOSINE DEHYDROGENASE-RELATED"/>
    <property type="match status" value="1"/>
</dbReference>
<dbReference type="SUPFAM" id="SSF51905">
    <property type="entry name" value="FAD/NAD(P)-binding domain"/>
    <property type="match status" value="1"/>
</dbReference>
<dbReference type="AlphaFoldDB" id="A0A7Y7YH97"/>
<reference evidence="3 4" key="1">
    <citation type="submission" date="2020-04" db="EMBL/GenBank/DDBJ databases">
        <title>Molecular characterization of pseudomonads from Agaricus bisporus reveal novel blotch 2 pathogens in Western Europe.</title>
        <authorList>
            <person name="Taparia T."/>
            <person name="Krijger M."/>
            <person name="Haynes E."/>
            <person name="Elpinstone J.G."/>
            <person name="Noble R."/>
            <person name="Van Der Wolf J."/>
        </authorList>
    </citation>
    <scope>NUCLEOTIDE SEQUENCE [LARGE SCALE GENOMIC DNA]</scope>
    <source>
        <strain evidence="3 4">IPO3737</strain>
    </source>
</reference>
<feature type="domain" description="FAD dependent oxidoreductase" evidence="2">
    <location>
        <begin position="7"/>
        <end position="356"/>
    </location>
</feature>
<name>A0A7Y7YH97_9PSED</name>
<dbReference type="PROSITE" id="PS51257">
    <property type="entry name" value="PROKAR_LIPOPROTEIN"/>
    <property type="match status" value="1"/>
</dbReference>
<dbReference type="InterPro" id="IPR006076">
    <property type="entry name" value="FAD-dep_OxRdtase"/>
</dbReference>